<sequence length="199" mass="21968">MSTKARSLARKTLFLSLRERACAGLRQCSAAYTKSLGTPISLLSGPIQAANKRKQTVFPQYQRCTYLGNSSPNPESCYSSERTQLTNHKKRARDVSTKECPTQDNLDEHQNQPPAIDNSGIIEEGEEEHRPPTVAVKGSQMKGGNVVWRASRHQLAACHAAVEEQMSANEKSHTAATENKSLHSHAQFKSLGVIEPDRK</sequence>
<feature type="region of interest" description="Disordered" evidence="1">
    <location>
        <begin position="87"/>
        <end position="115"/>
    </location>
</feature>
<evidence type="ECO:0000313" key="3">
    <source>
        <dbReference type="Proteomes" id="UP000019335"/>
    </source>
</evidence>
<dbReference type="AlphaFoldDB" id="W7U593"/>
<proteinExistence type="predicted"/>
<feature type="region of interest" description="Disordered" evidence="1">
    <location>
        <begin position="164"/>
        <end position="199"/>
    </location>
</feature>
<dbReference type="Proteomes" id="UP000019335">
    <property type="component" value="Chromosome 5"/>
</dbReference>
<comment type="caution">
    <text evidence="2">The sequence shown here is derived from an EMBL/GenBank/DDBJ whole genome shotgun (WGS) entry which is preliminary data.</text>
</comment>
<feature type="region of interest" description="Disordered" evidence="1">
    <location>
        <begin position="122"/>
        <end position="141"/>
    </location>
</feature>
<organism evidence="2 3">
    <name type="scientific">Nannochloropsis gaditana</name>
    <dbReference type="NCBI Taxonomy" id="72520"/>
    <lineage>
        <taxon>Eukaryota</taxon>
        <taxon>Sar</taxon>
        <taxon>Stramenopiles</taxon>
        <taxon>Ochrophyta</taxon>
        <taxon>Eustigmatophyceae</taxon>
        <taxon>Eustigmatales</taxon>
        <taxon>Monodopsidaceae</taxon>
        <taxon>Nannochloropsis</taxon>
    </lineage>
</organism>
<evidence type="ECO:0000313" key="2">
    <source>
        <dbReference type="EMBL" id="EWM27926.1"/>
    </source>
</evidence>
<accession>W7U593</accession>
<name>W7U593_9STRA</name>
<evidence type="ECO:0000256" key="1">
    <source>
        <dbReference type="SAM" id="MobiDB-lite"/>
    </source>
</evidence>
<reference evidence="2 3" key="1">
    <citation type="journal article" date="2014" name="Mol. Plant">
        <title>Chromosome Scale Genome Assembly and Transcriptome Profiling of Nannochloropsis gaditana in Nitrogen Depletion.</title>
        <authorList>
            <person name="Corteggiani Carpinelli E."/>
            <person name="Telatin A."/>
            <person name="Vitulo N."/>
            <person name="Forcato C."/>
            <person name="D'Angelo M."/>
            <person name="Schiavon R."/>
            <person name="Vezzi A."/>
            <person name="Giacometti G.M."/>
            <person name="Morosinotto T."/>
            <person name="Valle G."/>
        </authorList>
    </citation>
    <scope>NUCLEOTIDE SEQUENCE [LARGE SCALE GENOMIC DNA]</scope>
    <source>
        <strain evidence="2 3">B-31</strain>
    </source>
</reference>
<gene>
    <name evidence="2" type="ORF">Naga_100008g97</name>
</gene>
<feature type="compositionally biased region" description="Polar residues" evidence="1">
    <location>
        <begin position="166"/>
        <end position="179"/>
    </location>
</feature>
<protein>
    <submittedName>
        <fullName evidence="2">Uncharacterized protein</fullName>
    </submittedName>
</protein>
<dbReference type="EMBL" id="AZIL01000356">
    <property type="protein sequence ID" value="EWM27926.1"/>
    <property type="molecule type" value="Genomic_DNA"/>
</dbReference>
<keyword evidence="3" id="KW-1185">Reference proteome</keyword>